<feature type="region of interest" description="Disordered" evidence="1">
    <location>
        <begin position="890"/>
        <end position="913"/>
    </location>
</feature>
<accession>A0A6P5Y768</accession>
<dbReference type="RefSeq" id="XP_022736299.1">
    <property type="nucleotide sequence ID" value="XM_022880564.1"/>
</dbReference>
<name>A0A6P5Y768_DURZI</name>
<dbReference type="KEGG" id="dzi:111289481"/>
<dbReference type="OrthoDB" id="611935at2759"/>
<organism evidence="2 3">
    <name type="scientific">Durio zibethinus</name>
    <name type="common">Durian</name>
    <dbReference type="NCBI Taxonomy" id="66656"/>
    <lineage>
        <taxon>Eukaryota</taxon>
        <taxon>Viridiplantae</taxon>
        <taxon>Streptophyta</taxon>
        <taxon>Embryophyta</taxon>
        <taxon>Tracheophyta</taxon>
        <taxon>Spermatophyta</taxon>
        <taxon>Magnoliopsida</taxon>
        <taxon>eudicotyledons</taxon>
        <taxon>Gunneridae</taxon>
        <taxon>Pentapetalae</taxon>
        <taxon>rosids</taxon>
        <taxon>malvids</taxon>
        <taxon>Malvales</taxon>
        <taxon>Malvaceae</taxon>
        <taxon>Helicteroideae</taxon>
        <taxon>Durio</taxon>
    </lineage>
</organism>
<evidence type="ECO:0000313" key="3">
    <source>
        <dbReference type="RefSeq" id="XP_022736299.1"/>
    </source>
</evidence>
<dbReference type="Proteomes" id="UP000515121">
    <property type="component" value="Unplaced"/>
</dbReference>
<dbReference type="PANTHER" id="PTHR34361">
    <property type="entry name" value="OS08G0157800 PROTEIN"/>
    <property type="match status" value="1"/>
</dbReference>
<evidence type="ECO:0000313" key="2">
    <source>
        <dbReference type="Proteomes" id="UP000515121"/>
    </source>
</evidence>
<gene>
    <name evidence="3" type="primary">LOC111289481</name>
</gene>
<dbReference type="PANTHER" id="PTHR34361:SF2">
    <property type="entry name" value="OS08G0157800 PROTEIN"/>
    <property type="match status" value="1"/>
</dbReference>
<protein>
    <submittedName>
        <fullName evidence="3">Uncharacterized protein LOC111289481 isoform X1</fullName>
    </submittedName>
</protein>
<sequence length="1051" mass="114511">MMGFGSYGGSAHGGGSSNLSALAPPFTVDRSTTKPTANPLVDLGEPLNWVDTNPYTFNSPQPAQFPQLDLDPIPTPSYNQNSDLFEPKTYYPSYVSPSLHVPPFNEQNLSGLDHTAQWGGGLWDWEKGKPAQLGGSFYSKETNVAPSSIYADHINLGAHPSKSLKTCEETSQNIYSLGREEQVGPPSIEKLDYNPVLGQNLSYMPMDYLKTSVMGSSSALPEADMQVPPLNLVNCKNNQVPFGTPYEKPVKQHGTTPSDSIPAMNSSPAIVIRPPAVDACPSASNTVSFKNVNPGINETDTNLTGNNPSNVEEPHYLLNSGSKYEFDPSQLSFHLGGNCYLSGESSATETEKRSTSNMTFKDASDHLFRAKSGVTLSHISPDNCSLALDNSEPVDAVENSLESLDHYNPPVDSPCWRGAPASQNSPFGSSEPVSVQLLKKLDAWDGSNGQALKFIPINSANVVKLPSAKPSEIRMTVENGNVEDSSVSSLKLPSVSIPSCREHQPGAGKAGSYHKKTSSACEMKSSDDASEQQKDYVFFNKSLDEVEKPSCTIQHSLTEGRFASKNLHISETGVADLEMMTNDVSGCRSSHMSCHAVKNLSSLPSSVENVSTKHSKCVGKEPVSNSRISVLVDTMHNLSELLLYHCSNETCELKEEDLKSLEKVINNLDACMSKNIGLESVFGELHEGTSKGRPQVAASDVLNQHVQEKRNHSGKKDERCSDFVSVKSGTDIKVKNDKMTQAIKKVLIENFHEKEEAHPQVLLYKNLWLEAEAALCSINCMARFNNMKVEIEKCKLESEKDLSEDAPDEDKIWNKKLTAVAESGPTSAVSNQNSPIKSSSYHTDDITARFHVLKQRLNDSNSVHTGDLDELSSSKLSWDLNEVDKLATEVKDSSTPGLPSLNSPVPGTASRTDDVEASVMARFDILKNRGVDDLDSNEMESKLLPEVVDVGFAGKRKQKPIDKDTAEDGISGVNLELVSQHQLANHAGEQLVVKDFHLCVQPDCTIHPPGGTRPGNQLSAECLFSASNRILQRYVQPGRIHCQGRGEERVY</sequence>
<dbReference type="AlphaFoldDB" id="A0A6P5Y768"/>
<dbReference type="GeneID" id="111289481"/>
<keyword evidence="2" id="KW-1185">Reference proteome</keyword>
<evidence type="ECO:0000256" key="1">
    <source>
        <dbReference type="SAM" id="MobiDB-lite"/>
    </source>
</evidence>
<feature type="compositionally biased region" description="Polar residues" evidence="1">
    <location>
        <begin position="893"/>
        <end position="905"/>
    </location>
</feature>
<proteinExistence type="predicted"/>
<reference evidence="3" key="1">
    <citation type="submission" date="2025-08" db="UniProtKB">
        <authorList>
            <consortium name="RefSeq"/>
        </authorList>
    </citation>
    <scope>IDENTIFICATION</scope>
    <source>
        <tissue evidence="3">Fruit stalk</tissue>
    </source>
</reference>